<keyword evidence="2" id="KW-1185">Reference proteome</keyword>
<sequence>MTSNSEIQALANLDFLPYLNENGEINPQLEKKIGVYGIFNSEKILQLVAYSRDIYTSLKQHLVRQPQSCYWVKLQTIDRPSRRVLAEIQQAWIEENGTVPPGNSLEQERWTEPIDATFAMTEAEKQEYNQGDEIAQTKLLKNVSRRVEAEIKQELSLRGVKMDIRFNPKLKEKGRLDLK</sequence>
<dbReference type="RefSeq" id="WP_146296329.1">
    <property type="nucleotide sequence ID" value="NZ_CP042326.1"/>
</dbReference>
<dbReference type="KEGG" id="enn:FRE64_11445"/>
<name>A0A5B8NPP5_9CHRO</name>
<organism evidence="1 2">
    <name type="scientific">Euhalothece natronophila Z-M001</name>
    <dbReference type="NCBI Taxonomy" id="522448"/>
    <lineage>
        <taxon>Bacteria</taxon>
        <taxon>Bacillati</taxon>
        <taxon>Cyanobacteriota</taxon>
        <taxon>Cyanophyceae</taxon>
        <taxon>Oscillatoriophycideae</taxon>
        <taxon>Chroococcales</taxon>
        <taxon>Halothecacae</taxon>
        <taxon>Halothece cluster</taxon>
        <taxon>Euhalothece</taxon>
    </lineage>
</organism>
<reference evidence="1" key="1">
    <citation type="submission" date="2019-08" db="EMBL/GenBank/DDBJ databases">
        <title>Carotenoids and Carotenoid Binding Proteins in the Halophilic Cyanobacterium Euhalothece sp. ZM00.</title>
        <authorList>
            <person name="Cho S.M."/>
            <person name="Song J.Y."/>
            <person name="Park Y.-I."/>
        </authorList>
    </citation>
    <scope>NUCLEOTIDE SEQUENCE [LARGE SCALE GENOMIC DNA]</scope>
    <source>
        <strain evidence="1">Z-M001</strain>
    </source>
</reference>
<accession>A0A5B8NPP5</accession>
<gene>
    <name evidence="1" type="ORF">FRE64_11445</name>
</gene>
<dbReference type="EMBL" id="CP042326">
    <property type="protein sequence ID" value="QDZ40511.1"/>
    <property type="molecule type" value="Genomic_DNA"/>
</dbReference>
<protein>
    <submittedName>
        <fullName evidence="1">GIY-YIG nuclease family protein</fullName>
    </submittedName>
</protein>
<dbReference type="Proteomes" id="UP000318453">
    <property type="component" value="Chromosome"/>
</dbReference>
<evidence type="ECO:0000313" key="2">
    <source>
        <dbReference type="Proteomes" id="UP000318453"/>
    </source>
</evidence>
<dbReference type="AlphaFoldDB" id="A0A5B8NPP5"/>
<evidence type="ECO:0000313" key="1">
    <source>
        <dbReference type="EMBL" id="QDZ40511.1"/>
    </source>
</evidence>
<dbReference type="InterPro" id="IPR049578">
    <property type="entry name" value="CAXIP1-like_GIY-YIG_dom"/>
</dbReference>
<proteinExistence type="predicted"/>
<dbReference type="CDD" id="cd10450">
    <property type="entry name" value="GIY-YIG_AtGrxS16_like"/>
    <property type="match status" value="1"/>
</dbReference>
<dbReference type="OrthoDB" id="424286at2"/>